<name>A0A3N0XPA9_ANAGA</name>
<proteinExistence type="predicted"/>
<dbReference type="Proteomes" id="UP000281406">
    <property type="component" value="Unassembled WGS sequence"/>
</dbReference>
<sequence>MTTIYKRKPNYSKPCDFQRRMFLCLIHYEDSNNLQQQSPQNEINSTDSV</sequence>
<reference evidence="1 2" key="1">
    <citation type="submission" date="2018-10" db="EMBL/GenBank/DDBJ databases">
        <title>Genome assembly for a Yunnan-Guizhou Plateau 3E fish, Anabarilius grahami (Regan), and its evolutionary and genetic applications.</title>
        <authorList>
            <person name="Jiang W."/>
        </authorList>
    </citation>
    <scope>NUCLEOTIDE SEQUENCE [LARGE SCALE GENOMIC DNA]</scope>
    <source>
        <strain evidence="1">AG-KIZ</strain>
        <tissue evidence="1">Muscle</tissue>
    </source>
</reference>
<dbReference type="EMBL" id="RJVU01067364">
    <property type="protein sequence ID" value="ROI83761.1"/>
    <property type="molecule type" value="Genomic_DNA"/>
</dbReference>
<accession>A0A3N0XPA9</accession>
<comment type="caution">
    <text evidence="1">The sequence shown here is derived from an EMBL/GenBank/DDBJ whole genome shotgun (WGS) entry which is preliminary data.</text>
</comment>
<gene>
    <name evidence="1" type="ORF">DPX16_14703</name>
</gene>
<evidence type="ECO:0000313" key="1">
    <source>
        <dbReference type="EMBL" id="ROI83761.1"/>
    </source>
</evidence>
<organism evidence="1 2">
    <name type="scientific">Anabarilius grahami</name>
    <name type="common">Kanglang fish</name>
    <name type="synonym">Barilius grahami</name>
    <dbReference type="NCBI Taxonomy" id="495550"/>
    <lineage>
        <taxon>Eukaryota</taxon>
        <taxon>Metazoa</taxon>
        <taxon>Chordata</taxon>
        <taxon>Craniata</taxon>
        <taxon>Vertebrata</taxon>
        <taxon>Euteleostomi</taxon>
        <taxon>Actinopterygii</taxon>
        <taxon>Neopterygii</taxon>
        <taxon>Teleostei</taxon>
        <taxon>Ostariophysi</taxon>
        <taxon>Cypriniformes</taxon>
        <taxon>Xenocyprididae</taxon>
        <taxon>Xenocypridinae</taxon>
        <taxon>Xenocypridinae incertae sedis</taxon>
        <taxon>Anabarilius</taxon>
    </lineage>
</organism>
<keyword evidence="2" id="KW-1185">Reference proteome</keyword>
<evidence type="ECO:0000313" key="2">
    <source>
        <dbReference type="Proteomes" id="UP000281406"/>
    </source>
</evidence>
<protein>
    <submittedName>
        <fullName evidence="1">Uncharacterized protein</fullName>
    </submittedName>
</protein>
<dbReference type="AlphaFoldDB" id="A0A3N0XPA9"/>